<comment type="subcellular location">
    <subcellularLocation>
        <location evidence="1">Mitochondrion</location>
    </subcellularLocation>
</comment>
<comment type="function">
    <text evidence="6">May play a role in fatty acid biosynthesis and insulin sensitivity.</text>
</comment>
<name>A0ABM3V590_MUSDO</name>
<dbReference type="RefSeq" id="XP_058980903.1">
    <property type="nucleotide sequence ID" value="XM_059124920.1"/>
</dbReference>
<accession>A0ABM3V590</accession>
<organism evidence="8 9">
    <name type="scientific">Musca domestica</name>
    <name type="common">House fly</name>
    <dbReference type="NCBI Taxonomy" id="7370"/>
    <lineage>
        <taxon>Eukaryota</taxon>
        <taxon>Metazoa</taxon>
        <taxon>Ecdysozoa</taxon>
        <taxon>Arthropoda</taxon>
        <taxon>Hexapoda</taxon>
        <taxon>Insecta</taxon>
        <taxon>Pterygota</taxon>
        <taxon>Neoptera</taxon>
        <taxon>Endopterygota</taxon>
        <taxon>Diptera</taxon>
        <taxon>Brachycera</taxon>
        <taxon>Muscomorpha</taxon>
        <taxon>Muscoidea</taxon>
        <taxon>Muscidae</taxon>
        <taxon>Musca</taxon>
    </lineage>
</organism>
<dbReference type="Proteomes" id="UP001652621">
    <property type="component" value="Unplaced"/>
</dbReference>
<evidence type="ECO:0000256" key="1">
    <source>
        <dbReference type="ARBA" id="ARBA00004173"/>
    </source>
</evidence>
<protein>
    <recommendedName>
        <fullName evidence="7">Enoyl-CoA hydratase domain-containing protein 3, mitochondrial</fullName>
    </recommendedName>
</protein>
<evidence type="ECO:0000256" key="2">
    <source>
        <dbReference type="ARBA" id="ARBA00022832"/>
    </source>
</evidence>
<dbReference type="Pfam" id="PF00378">
    <property type="entry name" value="ECH_1"/>
    <property type="match status" value="1"/>
</dbReference>
<evidence type="ECO:0000256" key="5">
    <source>
        <dbReference type="ARBA" id="ARBA00023128"/>
    </source>
</evidence>
<evidence type="ECO:0000313" key="8">
    <source>
        <dbReference type="Proteomes" id="UP001652621"/>
    </source>
</evidence>
<keyword evidence="2" id="KW-0276">Fatty acid metabolism</keyword>
<evidence type="ECO:0000256" key="7">
    <source>
        <dbReference type="ARBA" id="ARBA00040545"/>
    </source>
</evidence>
<dbReference type="GeneID" id="101890141"/>
<evidence type="ECO:0000256" key="3">
    <source>
        <dbReference type="ARBA" id="ARBA00022946"/>
    </source>
</evidence>
<keyword evidence="4" id="KW-0443">Lipid metabolism</keyword>
<dbReference type="InterPro" id="IPR001753">
    <property type="entry name" value="Enoyl-CoA_hydra/iso"/>
</dbReference>
<evidence type="ECO:0000256" key="6">
    <source>
        <dbReference type="ARBA" id="ARBA00037410"/>
    </source>
</evidence>
<evidence type="ECO:0000313" key="9">
    <source>
        <dbReference type="RefSeq" id="XP_058980903.1"/>
    </source>
</evidence>
<evidence type="ECO:0000256" key="4">
    <source>
        <dbReference type="ARBA" id="ARBA00023098"/>
    </source>
</evidence>
<dbReference type="PANTHER" id="PTHR43602:SF1">
    <property type="entry name" value="ENOYL-COA HYDRATASE DOMAIN-CONTAINING PROTEIN 3, MITOCHONDRIAL"/>
    <property type="match status" value="1"/>
</dbReference>
<dbReference type="Gene3D" id="3.90.226.10">
    <property type="entry name" value="2-enoyl-CoA Hydratase, Chain A, domain 1"/>
    <property type="match status" value="1"/>
</dbReference>
<reference evidence="9" key="1">
    <citation type="submission" date="2025-08" db="UniProtKB">
        <authorList>
            <consortium name="RefSeq"/>
        </authorList>
    </citation>
    <scope>IDENTIFICATION</scope>
    <source>
        <strain evidence="9">Aabys</strain>
        <tissue evidence="9">Whole body</tissue>
    </source>
</reference>
<keyword evidence="5" id="KW-0496">Mitochondrion</keyword>
<keyword evidence="3" id="KW-0809">Transit peptide</keyword>
<keyword evidence="8" id="KW-1185">Reference proteome</keyword>
<dbReference type="PANTHER" id="PTHR43602">
    <property type="match status" value="1"/>
</dbReference>
<dbReference type="InterPro" id="IPR014748">
    <property type="entry name" value="Enoyl-CoA_hydra_C"/>
</dbReference>
<dbReference type="Gene3D" id="1.10.12.10">
    <property type="entry name" value="Lyase 2-enoyl-coa Hydratase, Chain A, domain 2"/>
    <property type="match status" value="1"/>
</dbReference>
<gene>
    <name evidence="9" type="primary">LOC101890141</name>
</gene>
<proteinExistence type="predicted"/>
<dbReference type="SUPFAM" id="SSF52096">
    <property type="entry name" value="ClpP/crotonase"/>
    <property type="match status" value="1"/>
</dbReference>
<dbReference type="InterPro" id="IPR052377">
    <property type="entry name" value="Mitochondrial_ECH-domain"/>
</dbReference>
<dbReference type="CDD" id="cd06558">
    <property type="entry name" value="crotonase-like"/>
    <property type="match status" value="1"/>
</dbReference>
<dbReference type="InterPro" id="IPR029045">
    <property type="entry name" value="ClpP/crotonase-like_dom_sf"/>
</dbReference>
<sequence>MKTNAVPALALREIPVLSAITQNACALNATMSTTTSATTRQFCQISEANGVREICLNEPKTRNALSLGMMNEILNALKQTWEDTNLRCIIISSTGPIWSSGHDLKELVPERSEEQQRAVFEKLTEIIYNIRKAPVPVLAKVNGVVAAGGVQLVASCDIIVCSEKSSFITPSANFGVFASTPAVAMTRVMSHSKCLDMLMTGHPISAREAYVQGMVSRVVPNEELDAEIVKIVDAIKHKSRSVLALGKEFFYQQLELTLDEAYKQGAKKMTENLKLNDSKEGLRSFMEKRKPVWSHL</sequence>